<evidence type="ECO:0000256" key="2">
    <source>
        <dbReference type="ARBA" id="ARBA00022857"/>
    </source>
</evidence>
<evidence type="ECO:0000256" key="3">
    <source>
        <dbReference type="ARBA" id="ARBA00023002"/>
    </source>
</evidence>
<reference evidence="5 6" key="1">
    <citation type="submission" date="2019-01" db="EMBL/GenBank/DDBJ databases">
        <title>Genome sequencing of the rare red list fungi Fomitopsis rosea.</title>
        <authorList>
            <person name="Buettner E."/>
            <person name="Kellner H."/>
        </authorList>
    </citation>
    <scope>NUCLEOTIDE SEQUENCE [LARGE SCALE GENOMIC DNA]</scope>
    <source>
        <strain evidence="5 6">DSM 105464</strain>
    </source>
</reference>
<protein>
    <recommendedName>
        <fullName evidence="7">NAD(P)-binding protein</fullName>
    </recommendedName>
</protein>
<dbReference type="InterPro" id="IPR036291">
    <property type="entry name" value="NAD(P)-bd_dom_sf"/>
</dbReference>
<evidence type="ECO:0000256" key="1">
    <source>
        <dbReference type="ARBA" id="ARBA00006484"/>
    </source>
</evidence>
<dbReference type="PRINTS" id="PR00080">
    <property type="entry name" value="SDRFAMILY"/>
</dbReference>
<dbReference type="STRING" id="34475.A0A4Y9XST5"/>
<organism evidence="5 6">
    <name type="scientific">Rhodofomes roseus</name>
    <dbReference type="NCBI Taxonomy" id="34475"/>
    <lineage>
        <taxon>Eukaryota</taxon>
        <taxon>Fungi</taxon>
        <taxon>Dikarya</taxon>
        <taxon>Basidiomycota</taxon>
        <taxon>Agaricomycotina</taxon>
        <taxon>Agaricomycetes</taxon>
        <taxon>Polyporales</taxon>
        <taxon>Rhodofomes</taxon>
    </lineage>
</organism>
<evidence type="ECO:0008006" key="7">
    <source>
        <dbReference type="Google" id="ProtNLM"/>
    </source>
</evidence>
<dbReference type="Pfam" id="PF00106">
    <property type="entry name" value="adh_short"/>
    <property type="match status" value="1"/>
</dbReference>
<evidence type="ECO:0000313" key="5">
    <source>
        <dbReference type="EMBL" id="TFY52828.1"/>
    </source>
</evidence>
<sequence>MATDSQVWFITGASSGFGRHMTEQVLKKGHKAAATLRKPEVVADLAAQYGSDRLLVLKLDVSVAHEIKEAFGAAVDHFGRIDVVFSNAGHSLMAEVEHAPEDMAREMFETNFWGSVNVAKETLRVFRDVNKPAGGHLLQVSSSSAIQGFPAFGFYSATKHAVNGVIEALAGELDPGWNVKITLIEPGAFRTGAVSTNLPSVPLQGPYAKPNSMPAVVRSIINEENFKQLPHPTHAVAAMYKLTTIPDPPLHLPLGQQGIDIVKRKLTSMLAETDNFASWSDGMGVDEVQF</sequence>
<keyword evidence="2" id="KW-0521">NADP</keyword>
<proteinExistence type="inferred from homology"/>
<dbReference type="AlphaFoldDB" id="A0A4Y9XST5"/>
<dbReference type="PRINTS" id="PR00081">
    <property type="entry name" value="GDHRDH"/>
</dbReference>
<dbReference type="Proteomes" id="UP000298390">
    <property type="component" value="Unassembled WGS sequence"/>
</dbReference>
<dbReference type="SUPFAM" id="SSF51735">
    <property type="entry name" value="NAD(P)-binding Rossmann-fold domains"/>
    <property type="match status" value="1"/>
</dbReference>
<dbReference type="GO" id="GO:0016491">
    <property type="term" value="F:oxidoreductase activity"/>
    <property type="evidence" value="ECO:0007669"/>
    <property type="project" value="UniProtKB-KW"/>
</dbReference>
<dbReference type="EMBL" id="SEKV01000913">
    <property type="protein sequence ID" value="TFY52828.1"/>
    <property type="molecule type" value="Genomic_DNA"/>
</dbReference>
<dbReference type="InterPro" id="IPR051911">
    <property type="entry name" value="SDR_oxidoreductase"/>
</dbReference>
<evidence type="ECO:0000313" key="6">
    <source>
        <dbReference type="Proteomes" id="UP000298390"/>
    </source>
</evidence>
<comment type="caution">
    <text evidence="5">The sequence shown here is derived from an EMBL/GenBank/DDBJ whole genome shotgun (WGS) entry which is preliminary data.</text>
</comment>
<dbReference type="PANTHER" id="PTHR43976">
    <property type="entry name" value="SHORT CHAIN DEHYDROGENASE"/>
    <property type="match status" value="1"/>
</dbReference>
<dbReference type="Gene3D" id="3.40.50.720">
    <property type="entry name" value="NAD(P)-binding Rossmann-like Domain"/>
    <property type="match status" value="1"/>
</dbReference>
<dbReference type="InterPro" id="IPR020904">
    <property type="entry name" value="Sc_DH/Rdtase_CS"/>
</dbReference>
<dbReference type="PROSITE" id="PS00061">
    <property type="entry name" value="ADH_SHORT"/>
    <property type="match status" value="1"/>
</dbReference>
<keyword evidence="3" id="KW-0560">Oxidoreductase</keyword>
<evidence type="ECO:0000256" key="4">
    <source>
        <dbReference type="RuleBase" id="RU000363"/>
    </source>
</evidence>
<gene>
    <name evidence="5" type="ORF">EVJ58_g9791</name>
</gene>
<accession>A0A4Y9XST5</accession>
<name>A0A4Y9XST5_9APHY</name>
<dbReference type="InterPro" id="IPR002347">
    <property type="entry name" value="SDR_fam"/>
</dbReference>
<comment type="similarity">
    <text evidence="1 4">Belongs to the short-chain dehydrogenases/reductases (SDR) family.</text>
</comment>
<dbReference type="PANTHER" id="PTHR43976:SF16">
    <property type="entry name" value="SHORT-CHAIN DEHYDROGENASE_REDUCTASE FAMILY PROTEIN"/>
    <property type="match status" value="1"/>
</dbReference>